<dbReference type="Pfam" id="PF00300">
    <property type="entry name" value="His_Phos_1"/>
    <property type="match status" value="1"/>
</dbReference>
<reference evidence="3 4" key="1">
    <citation type="submission" date="2020-08" db="EMBL/GenBank/DDBJ databases">
        <title>Genomic Encyclopedia of Type Strains, Phase IV (KMG-V): Genome sequencing to study the core and pangenomes of soil and plant-associated prokaryotes.</title>
        <authorList>
            <person name="Whitman W."/>
        </authorList>
    </citation>
    <scope>NUCLEOTIDE SEQUENCE [LARGE SCALE GENOMIC DNA]</scope>
    <source>
        <strain evidence="3 4">SEMIA 492</strain>
    </source>
</reference>
<feature type="active site" description="Tele-phosphohistidine intermediate" evidence="1">
    <location>
        <position position="10"/>
    </location>
</feature>
<keyword evidence="4" id="KW-1185">Reference proteome</keyword>
<feature type="active site" description="Proton donor/acceptor" evidence="1">
    <location>
        <position position="84"/>
    </location>
</feature>
<feature type="binding site" evidence="2">
    <location>
        <position position="59"/>
    </location>
    <ligand>
        <name>substrate</name>
    </ligand>
</feature>
<dbReference type="InterPro" id="IPR029033">
    <property type="entry name" value="His_PPase_superfam"/>
</dbReference>
<organism evidence="3 4">
    <name type="scientific">Rhizobium leucaenae</name>
    <dbReference type="NCBI Taxonomy" id="29450"/>
    <lineage>
        <taxon>Bacteria</taxon>
        <taxon>Pseudomonadati</taxon>
        <taxon>Pseudomonadota</taxon>
        <taxon>Alphaproteobacteria</taxon>
        <taxon>Hyphomicrobiales</taxon>
        <taxon>Rhizobiaceae</taxon>
        <taxon>Rhizobium/Agrobacterium group</taxon>
        <taxon>Rhizobium</taxon>
    </lineage>
</organism>
<dbReference type="OrthoDB" id="9783269at2"/>
<dbReference type="GO" id="GO:0005737">
    <property type="term" value="C:cytoplasm"/>
    <property type="evidence" value="ECO:0007669"/>
    <property type="project" value="TreeGrafter"/>
</dbReference>
<dbReference type="Gene3D" id="3.40.50.1240">
    <property type="entry name" value="Phosphoglycerate mutase-like"/>
    <property type="match status" value="1"/>
</dbReference>
<dbReference type="AlphaFoldDB" id="A0A7W6ZQR4"/>
<feature type="binding site" evidence="2">
    <location>
        <begin position="9"/>
        <end position="15"/>
    </location>
    <ligand>
        <name>substrate</name>
    </ligand>
</feature>
<dbReference type="InterPro" id="IPR050275">
    <property type="entry name" value="PGM_Phosphatase"/>
</dbReference>
<dbReference type="SUPFAM" id="SSF53254">
    <property type="entry name" value="Phosphoglycerate mutase-like"/>
    <property type="match status" value="1"/>
</dbReference>
<dbReference type="PANTHER" id="PTHR48100:SF59">
    <property type="entry name" value="ADENOSYLCOBALAMIN_ALPHA-RIBAZOLE PHOSPHATASE"/>
    <property type="match status" value="1"/>
</dbReference>
<dbReference type="EMBL" id="JACIIG010000002">
    <property type="protein sequence ID" value="MBB4566825.1"/>
    <property type="molecule type" value="Genomic_DNA"/>
</dbReference>
<dbReference type="SMART" id="SM00855">
    <property type="entry name" value="PGAM"/>
    <property type="match status" value="1"/>
</dbReference>
<name>A0A7W6ZQR4_9HYPH</name>
<dbReference type="InterPro" id="IPR013078">
    <property type="entry name" value="His_Pase_superF_clade-1"/>
</dbReference>
<evidence type="ECO:0000313" key="3">
    <source>
        <dbReference type="EMBL" id="MBB4566825.1"/>
    </source>
</evidence>
<dbReference type="PIRSF" id="PIRSF000709">
    <property type="entry name" value="6PFK_2-Ptase"/>
    <property type="match status" value="1"/>
</dbReference>
<sequence>MTVTIFLVRHAAHDNVGSFLAGRMEGVVLGEAGRAQAERLGQRMKREDIEAIYTSPRERTRETAAAIAAACNLGLPQIADALDEVNFGDWTGKTFDILNQDRQWRRWNSVRSLSRTPGGESMLDVQHRVLGLIETLLTNSGGKRLALVSHGDVLKAAVCHVLGLPIDAWPRFDIAPASITTITVGDWGAKIITLNEMSP</sequence>
<dbReference type="PANTHER" id="PTHR48100">
    <property type="entry name" value="BROAD-SPECIFICITY PHOSPHATASE YOR283W-RELATED"/>
    <property type="match status" value="1"/>
</dbReference>
<dbReference type="GO" id="GO:0016791">
    <property type="term" value="F:phosphatase activity"/>
    <property type="evidence" value="ECO:0007669"/>
    <property type="project" value="TreeGrafter"/>
</dbReference>
<gene>
    <name evidence="3" type="ORF">GGE60_000926</name>
</gene>
<dbReference type="RefSeq" id="WP_028750387.1">
    <property type="nucleotide sequence ID" value="NZ_JACIIG010000002.1"/>
</dbReference>
<evidence type="ECO:0000256" key="2">
    <source>
        <dbReference type="PIRSR" id="PIRSR613078-2"/>
    </source>
</evidence>
<dbReference type="CDD" id="cd07067">
    <property type="entry name" value="HP_PGM_like"/>
    <property type="match status" value="1"/>
</dbReference>
<dbReference type="Proteomes" id="UP000543836">
    <property type="component" value="Unassembled WGS sequence"/>
</dbReference>
<evidence type="ECO:0000256" key="1">
    <source>
        <dbReference type="PIRSR" id="PIRSR613078-1"/>
    </source>
</evidence>
<accession>A0A7W6ZQR4</accession>
<evidence type="ECO:0000313" key="4">
    <source>
        <dbReference type="Proteomes" id="UP000543836"/>
    </source>
</evidence>
<proteinExistence type="predicted"/>
<protein>
    <submittedName>
        <fullName evidence="3">Broad specificity phosphatase PhoE</fullName>
    </submittedName>
</protein>
<comment type="caution">
    <text evidence="3">The sequence shown here is derived from an EMBL/GenBank/DDBJ whole genome shotgun (WGS) entry which is preliminary data.</text>
</comment>